<gene>
    <name evidence="2" type="ORF">Sangu_0965700</name>
</gene>
<sequence>MAWRASMSRSISSSPISSETSSSGIPGRSSVQLVSKTMSDRLLGKYFDASEFDFDYEESSVWSPFVPRTAYLASPPDSFRSGADKFLKKLKLASKPNWFTTLIACATALRR</sequence>
<organism evidence="2">
    <name type="scientific">Sesamum angustifolium</name>
    <dbReference type="NCBI Taxonomy" id="2727405"/>
    <lineage>
        <taxon>Eukaryota</taxon>
        <taxon>Viridiplantae</taxon>
        <taxon>Streptophyta</taxon>
        <taxon>Embryophyta</taxon>
        <taxon>Tracheophyta</taxon>
        <taxon>Spermatophyta</taxon>
        <taxon>Magnoliopsida</taxon>
        <taxon>eudicotyledons</taxon>
        <taxon>Gunneridae</taxon>
        <taxon>Pentapetalae</taxon>
        <taxon>asterids</taxon>
        <taxon>lamiids</taxon>
        <taxon>Lamiales</taxon>
        <taxon>Pedaliaceae</taxon>
        <taxon>Sesamum</taxon>
    </lineage>
</organism>
<reference evidence="2" key="1">
    <citation type="submission" date="2020-06" db="EMBL/GenBank/DDBJ databases">
        <authorList>
            <person name="Li T."/>
            <person name="Hu X."/>
            <person name="Zhang T."/>
            <person name="Song X."/>
            <person name="Zhang H."/>
            <person name="Dai N."/>
            <person name="Sheng W."/>
            <person name="Hou X."/>
            <person name="Wei L."/>
        </authorList>
    </citation>
    <scope>NUCLEOTIDE SEQUENCE</scope>
    <source>
        <strain evidence="2">G01</strain>
        <tissue evidence="2">Leaf</tissue>
    </source>
</reference>
<dbReference type="EMBL" id="JACGWK010000005">
    <property type="protein sequence ID" value="KAL0353844.1"/>
    <property type="molecule type" value="Genomic_DNA"/>
</dbReference>
<dbReference type="PANTHER" id="PTHR34287">
    <property type="entry name" value="OS06G0551500 PROTEIN-RELATED"/>
    <property type="match status" value="1"/>
</dbReference>
<dbReference type="PANTHER" id="PTHR34287:SF2">
    <property type="match status" value="1"/>
</dbReference>
<name>A0AAW2PGB1_9LAMI</name>
<dbReference type="AlphaFoldDB" id="A0AAW2PGB1"/>
<reference evidence="2" key="2">
    <citation type="journal article" date="2024" name="Plant">
        <title>Genomic evolution and insights into agronomic trait innovations of Sesamum species.</title>
        <authorList>
            <person name="Miao H."/>
            <person name="Wang L."/>
            <person name="Qu L."/>
            <person name="Liu H."/>
            <person name="Sun Y."/>
            <person name="Le M."/>
            <person name="Wang Q."/>
            <person name="Wei S."/>
            <person name="Zheng Y."/>
            <person name="Lin W."/>
            <person name="Duan Y."/>
            <person name="Cao H."/>
            <person name="Xiong S."/>
            <person name="Wang X."/>
            <person name="Wei L."/>
            <person name="Li C."/>
            <person name="Ma Q."/>
            <person name="Ju M."/>
            <person name="Zhao R."/>
            <person name="Li G."/>
            <person name="Mu C."/>
            <person name="Tian Q."/>
            <person name="Mei H."/>
            <person name="Zhang T."/>
            <person name="Gao T."/>
            <person name="Zhang H."/>
        </authorList>
    </citation>
    <scope>NUCLEOTIDE SEQUENCE</scope>
    <source>
        <strain evidence="2">G01</strain>
    </source>
</reference>
<proteinExistence type="predicted"/>
<accession>A0AAW2PGB1</accession>
<comment type="caution">
    <text evidence="2">The sequence shown here is derived from an EMBL/GenBank/DDBJ whole genome shotgun (WGS) entry which is preliminary data.</text>
</comment>
<feature type="region of interest" description="Disordered" evidence="1">
    <location>
        <begin position="1"/>
        <end position="29"/>
    </location>
</feature>
<protein>
    <submittedName>
        <fullName evidence="2">Uncharacterized protein</fullName>
    </submittedName>
</protein>
<evidence type="ECO:0000256" key="1">
    <source>
        <dbReference type="SAM" id="MobiDB-lite"/>
    </source>
</evidence>
<evidence type="ECO:0000313" key="2">
    <source>
        <dbReference type="EMBL" id="KAL0353844.1"/>
    </source>
</evidence>